<comment type="similarity">
    <text evidence="1">Belongs to the peptidase M20A family.</text>
</comment>
<feature type="domain" description="Peptidase M20 dimerisation" evidence="9">
    <location>
        <begin position="292"/>
        <end position="446"/>
    </location>
</feature>
<evidence type="ECO:0000259" key="9">
    <source>
        <dbReference type="Pfam" id="PF07687"/>
    </source>
</evidence>
<dbReference type="PROSITE" id="PS00758">
    <property type="entry name" value="ARGE_DAPE_CPG2_1"/>
    <property type="match status" value="1"/>
</dbReference>
<feature type="active site" description="Proton acceptor" evidence="6">
    <location>
        <position position="245"/>
    </location>
</feature>
<evidence type="ECO:0000256" key="8">
    <source>
        <dbReference type="SAM" id="Phobius"/>
    </source>
</evidence>
<dbReference type="Pfam" id="PF01546">
    <property type="entry name" value="Peptidase_M20"/>
    <property type="match status" value="1"/>
</dbReference>
<keyword evidence="4" id="KW-0378">Hydrolase</keyword>
<keyword evidence="11" id="KW-1185">Reference proteome</keyword>
<feature type="transmembrane region" description="Helical" evidence="8">
    <location>
        <begin position="21"/>
        <end position="39"/>
    </location>
</feature>
<evidence type="ECO:0000256" key="3">
    <source>
        <dbReference type="ARBA" id="ARBA00022723"/>
    </source>
</evidence>
<reference evidence="10" key="1">
    <citation type="submission" date="2023-03" db="EMBL/GenBank/DDBJ databases">
        <title>Massive genome expansion in bonnet fungi (Mycena s.s.) driven by repeated elements and novel gene families across ecological guilds.</title>
        <authorList>
            <consortium name="Lawrence Berkeley National Laboratory"/>
            <person name="Harder C.B."/>
            <person name="Miyauchi S."/>
            <person name="Viragh M."/>
            <person name="Kuo A."/>
            <person name="Thoen E."/>
            <person name="Andreopoulos B."/>
            <person name="Lu D."/>
            <person name="Skrede I."/>
            <person name="Drula E."/>
            <person name="Henrissat B."/>
            <person name="Morin E."/>
            <person name="Kohler A."/>
            <person name="Barry K."/>
            <person name="LaButti K."/>
            <person name="Morin E."/>
            <person name="Salamov A."/>
            <person name="Lipzen A."/>
            <person name="Mereny Z."/>
            <person name="Hegedus B."/>
            <person name="Baldrian P."/>
            <person name="Stursova M."/>
            <person name="Weitz H."/>
            <person name="Taylor A."/>
            <person name="Grigoriev I.V."/>
            <person name="Nagy L.G."/>
            <person name="Martin F."/>
            <person name="Kauserud H."/>
        </authorList>
    </citation>
    <scope>NUCLEOTIDE SEQUENCE</scope>
    <source>
        <strain evidence="10">CBHHK002</strain>
    </source>
</reference>
<keyword evidence="8" id="KW-0472">Membrane</keyword>
<proteinExistence type="inferred from homology"/>
<dbReference type="FunFam" id="3.40.630.10:FF:000027">
    <property type="entry name" value="N-fatty-acyl-amino acid synthase/hydrolase PM20D1"/>
    <property type="match status" value="1"/>
</dbReference>
<feature type="binding site" evidence="7">
    <location>
        <position position="211"/>
    </location>
    <ligand>
        <name>Zn(2+)</name>
        <dbReference type="ChEBI" id="CHEBI:29105"/>
        <label>1</label>
    </ligand>
</feature>
<keyword evidence="5 7" id="KW-0862">Zinc</keyword>
<dbReference type="PANTHER" id="PTHR45962">
    <property type="entry name" value="N-FATTY-ACYL-AMINO ACID SYNTHASE/HYDROLASE PM20D1"/>
    <property type="match status" value="1"/>
</dbReference>
<feature type="binding site" evidence="7">
    <location>
        <position position="562"/>
    </location>
    <ligand>
        <name>Zn(2+)</name>
        <dbReference type="ChEBI" id="CHEBI:29105"/>
        <label>1</label>
    </ligand>
</feature>
<evidence type="ECO:0000256" key="4">
    <source>
        <dbReference type="ARBA" id="ARBA00022801"/>
    </source>
</evidence>
<feature type="active site" evidence="6">
    <location>
        <position position="178"/>
    </location>
</feature>
<dbReference type="GO" id="GO:0004181">
    <property type="term" value="F:metallocarboxypeptidase activity"/>
    <property type="evidence" value="ECO:0007669"/>
    <property type="project" value="InterPro"/>
</dbReference>
<dbReference type="InterPro" id="IPR001261">
    <property type="entry name" value="ArgE/DapE_CS"/>
</dbReference>
<dbReference type="Proteomes" id="UP001218218">
    <property type="component" value="Unassembled WGS sequence"/>
</dbReference>
<feature type="binding site" evidence="7">
    <location>
        <position position="176"/>
    </location>
    <ligand>
        <name>Zn(2+)</name>
        <dbReference type="ChEBI" id="CHEBI:29105"/>
        <label>2</label>
    </ligand>
</feature>
<dbReference type="InterPro" id="IPR036264">
    <property type="entry name" value="Bact_exopeptidase_dim_dom"/>
</dbReference>
<keyword evidence="3 7" id="KW-0479">Metal-binding</keyword>
<feature type="binding site" evidence="7">
    <location>
        <position position="274"/>
    </location>
    <ligand>
        <name>Zn(2+)</name>
        <dbReference type="ChEBI" id="CHEBI:29105"/>
        <label>2</label>
    </ligand>
</feature>
<dbReference type="CDD" id="cd05674">
    <property type="entry name" value="M20_yscS"/>
    <property type="match status" value="1"/>
</dbReference>
<protein>
    <recommendedName>
        <fullName evidence="9">Peptidase M20 dimerisation domain-containing protein</fullName>
    </recommendedName>
</protein>
<dbReference type="GO" id="GO:0046872">
    <property type="term" value="F:metal ion binding"/>
    <property type="evidence" value="ECO:0007669"/>
    <property type="project" value="UniProtKB-KW"/>
</dbReference>
<dbReference type="InterPro" id="IPR011650">
    <property type="entry name" value="Peptidase_M20_dimer"/>
</dbReference>
<feature type="binding site" evidence="7">
    <location>
        <position position="246"/>
    </location>
    <ligand>
        <name>Zn(2+)</name>
        <dbReference type="ChEBI" id="CHEBI:29105"/>
        <label>1</label>
    </ligand>
</feature>
<dbReference type="PIRSF" id="PIRSF037217">
    <property type="entry name" value="Carboxypeptidase_S"/>
    <property type="match status" value="1"/>
</dbReference>
<dbReference type="GO" id="GO:0000328">
    <property type="term" value="C:fungal-type vacuole lumen"/>
    <property type="evidence" value="ECO:0007669"/>
    <property type="project" value="TreeGrafter"/>
</dbReference>
<name>A0AAD7A907_9AGAR</name>
<accession>A0AAD7A907</accession>
<evidence type="ECO:0000256" key="2">
    <source>
        <dbReference type="ARBA" id="ARBA00022670"/>
    </source>
</evidence>
<evidence type="ECO:0000256" key="1">
    <source>
        <dbReference type="ARBA" id="ARBA00006247"/>
    </source>
</evidence>
<dbReference type="InterPro" id="IPR047177">
    <property type="entry name" value="Pept_M20A"/>
</dbReference>
<evidence type="ECO:0000256" key="5">
    <source>
        <dbReference type="ARBA" id="ARBA00022833"/>
    </source>
</evidence>
<feature type="binding site" evidence="7">
    <location>
        <position position="211"/>
    </location>
    <ligand>
        <name>Zn(2+)</name>
        <dbReference type="ChEBI" id="CHEBI:29105"/>
        <label>2</label>
    </ligand>
</feature>
<dbReference type="SUPFAM" id="SSF55031">
    <property type="entry name" value="Bacterial exopeptidase dimerisation domain"/>
    <property type="match status" value="1"/>
</dbReference>
<evidence type="ECO:0000313" key="11">
    <source>
        <dbReference type="Proteomes" id="UP001218218"/>
    </source>
</evidence>
<dbReference type="AlphaFoldDB" id="A0AAD7A907"/>
<organism evidence="10 11">
    <name type="scientific">Mycena albidolilacea</name>
    <dbReference type="NCBI Taxonomy" id="1033008"/>
    <lineage>
        <taxon>Eukaryota</taxon>
        <taxon>Fungi</taxon>
        <taxon>Dikarya</taxon>
        <taxon>Basidiomycota</taxon>
        <taxon>Agaricomycotina</taxon>
        <taxon>Agaricomycetes</taxon>
        <taxon>Agaricomycetidae</taxon>
        <taxon>Agaricales</taxon>
        <taxon>Marasmiineae</taxon>
        <taxon>Mycenaceae</taxon>
        <taxon>Mycena</taxon>
    </lineage>
</organism>
<evidence type="ECO:0000313" key="10">
    <source>
        <dbReference type="EMBL" id="KAJ7352263.1"/>
    </source>
</evidence>
<dbReference type="InterPro" id="IPR017141">
    <property type="entry name" value="Pept_M20_carboxypep"/>
</dbReference>
<dbReference type="Gene3D" id="3.30.70.360">
    <property type="match status" value="1"/>
</dbReference>
<comment type="caution">
    <text evidence="10">The sequence shown here is derived from an EMBL/GenBank/DDBJ whole genome shotgun (WGS) entry which is preliminary data.</text>
</comment>
<evidence type="ECO:0000256" key="7">
    <source>
        <dbReference type="PIRSR" id="PIRSR037217-2"/>
    </source>
</evidence>
<dbReference type="Pfam" id="PF07687">
    <property type="entry name" value="M20_dimer"/>
    <property type="match status" value="1"/>
</dbReference>
<keyword evidence="8" id="KW-1133">Transmembrane helix</keyword>
<keyword evidence="2" id="KW-0645">Protease</keyword>
<gene>
    <name evidence="10" type="ORF">DFH08DRAFT_990659</name>
</gene>
<dbReference type="Gene3D" id="3.40.630.10">
    <property type="entry name" value="Zn peptidases"/>
    <property type="match status" value="2"/>
</dbReference>
<keyword evidence="8" id="KW-0812">Transmembrane</keyword>
<evidence type="ECO:0000256" key="6">
    <source>
        <dbReference type="PIRSR" id="PIRSR037217-1"/>
    </source>
</evidence>
<dbReference type="GO" id="GO:0051603">
    <property type="term" value="P:proteolysis involved in protein catabolic process"/>
    <property type="evidence" value="ECO:0007669"/>
    <property type="project" value="TreeGrafter"/>
</dbReference>
<dbReference type="InterPro" id="IPR002933">
    <property type="entry name" value="Peptidase_M20"/>
</dbReference>
<dbReference type="SUPFAM" id="SSF53187">
    <property type="entry name" value="Zn-dependent exopeptidases"/>
    <property type="match status" value="1"/>
</dbReference>
<dbReference type="PANTHER" id="PTHR45962:SF1">
    <property type="entry name" value="N-FATTY-ACYL-AMINO ACID SYNTHASE_HYDROLASE PM20D1"/>
    <property type="match status" value="1"/>
</dbReference>
<dbReference type="EMBL" id="JARIHO010000012">
    <property type="protein sequence ID" value="KAJ7352263.1"/>
    <property type="molecule type" value="Genomic_DNA"/>
</dbReference>
<sequence length="593" mass="63732">MSESEKLLQSSAVVRQRTRTRWPSLAVICLVVVLLFISLNAKLQLLAFPLSLISEPPRPPPDACPQPAPLFPTRRNAAIWETIRTQTASDAFKLGPGGALELLAGAVRIPTESYDDMHPVGVDPRWEVFADFHAYLARVFPRVHTTLKLRKINTYGLWFEWPGADPSLKPVLFMGHQDVVPVEPTTVGEWTHPPYSGYFDGHRIWGRGSADDKNGLVGILIALETLLQNGFTPTRTLVAAFGFDEEASGLEGAGALAGALLTAYGEDGVAFILDEGDGIVNTFGTALAYPCVAEKGYLDVVVEVTSPGGHSSVPPEHTTIGILAALLVQYEANPYPVRLSRGSTPLQTLQCLAQHGGSALPPAIRALILAAPHSDEALRALEGILAKDRLYRSQLATTQAVDVVRGGVKANALPEAAHAVVNHRILTESSVAEVRAHNIAALRPLAERFNLSFTAFGVAEQGAPGTARGTLALRDMYDALEPAPVSPRDSSAYELLSGSIKAAYGTRRGAANGSDTVVVAPAVLVGNTDTQFYWKLSPHIFRYGHGNAAAGLRPDEILDKIHTVDESIDADDFVEMIRFFITLVLNADESVVL</sequence>